<keyword evidence="5" id="KW-0800">Toxin</keyword>
<dbReference type="CDD" id="cd09874">
    <property type="entry name" value="PIN_MT3492-like"/>
    <property type="match status" value="1"/>
</dbReference>
<dbReference type="Gene3D" id="3.40.50.1010">
    <property type="entry name" value="5'-nuclease"/>
    <property type="match status" value="1"/>
</dbReference>
<evidence type="ECO:0000256" key="4">
    <source>
        <dbReference type="ARBA" id="ARBA00022801"/>
    </source>
</evidence>
<feature type="binding site" evidence="5">
    <location>
        <position position="6"/>
    </location>
    <ligand>
        <name>Mg(2+)</name>
        <dbReference type="ChEBI" id="CHEBI:18420"/>
    </ligand>
</feature>
<dbReference type="GO" id="GO:0016787">
    <property type="term" value="F:hydrolase activity"/>
    <property type="evidence" value="ECO:0007669"/>
    <property type="project" value="UniProtKB-KW"/>
</dbReference>
<organism evidence="7 8">
    <name type="scientific">Rhodoplanes serenus</name>
    <dbReference type="NCBI Taxonomy" id="200615"/>
    <lineage>
        <taxon>Bacteria</taxon>
        <taxon>Pseudomonadati</taxon>
        <taxon>Pseudomonadota</taxon>
        <taxon>Alphaproteobacteria</taxon>
        <taxon>Hyphomicrobiales</taxon>
        <taxon>Nitrobacteraceae</taxon>
        <taxon>Rhodoplanes</taxon>
    </lineage>
</organism>
<dbReference type="RefSeq" id="WP_155481440.1">
    <property type="nucleotide sequence ID" value="NZ_WNKV01000025.1"/>
</dbReference>
<keyword evidence="4 5" id="KW-0378">Hydrolase</keyword>
<keyword evidence="1 5" id="KW-1277">Toxin-antitoxin system</keyword>
<dbReference type="InterPro" id="IPR022907">
    <property type="entry name" value="VapC_family"/>
</dbReference>
<dbReference type="EC" id="3.1.-.-" evidence="5"/>
<protein>
    <recommendedName>
        <fullName evidence="5">Ribonuclease VapC</fullName>
        <shortName evidence="5">RNase VapC</shortName>
        <ecNumber evidence="5">3.1.-.-</ecNumber>
    </recommendedName>
    <alternativeName>
        <fullName evidence="5">Toxin VapC</fullName>
    </alternativeName>
</protein>
<evidence type="ECO:0000259" key="6">
    <source>
        <dbReference type="Pfam" id="PF01850"/>
    </source>
</evidence>
<evidence type="ECO:0000256" key="5">
    <source>
        <dbReference type="HAMAP-Rule" id="MF_00265"/>
    </source>
</evidence>
<comment type="caution">
    <text evidence="5">Lacks conserved residue(s) required for the propagation of feature annotation.</text>
</comment>
<reference evidence="7 8" key="1">
    <citation type="submission" date="2019-11" db="EMBL/GenBank/DDBJ databases">
        <title>Whole-genome sequence of Rhodoplanes serenus DSM 18633, type strain.</title>
        <authorList>
            <person name="Kyndt J.A."/>
            <person name="Meyer T.E."/>
        </authorList>
    </citation>
    <scope>NUCLEOTIDE SEQUENCE [LARGE SCALE GENOMIC DNA]</scope>
    <source>
        <strain evidence="7 8">DSM 18633</strain>
    </source>
</reference>
<dbReference type="InterPro" id="IPR002716">
    <property type="entry name" value="PIN_dom"/>
</dbReference>
<name>A0A9X5AVL1_9BRAD</name>
<evidence type="ECO:0000313" key="8">
    <source>
        <dbReference type="Proteomes" id="UP000438991"/>
    </source>
</evidence>
<proteinExistence type="inferred from homology"/>
<evidence type="ECO:0000256" key="3">
    <source>
        <dbReference type="ARBA" id="ARBA00022723"/>
    </source>
</evidence>
<keyword evidence="5" id="KW-0460">Magnesium</keyword>
<comment type="function">
    <text evidence="5">Toxic component of a toxin-antitoxin (TA) system. An RNase.</text>
</comment>
<dbReference type="InterPro" id="IPR029060">
    <property type="entry name" value="PIN-like_dom_sf"/>
</dbReference>
<dbReference type="HAMAP" id="MF_00265">
    <property type="entry name" value="VapC_Nob1"/>
    <property type="match status" value="1"/>
</dbReference>
<comment type="caution">
    <text evidence="7">The sequence shown here is derived from an EMBL/GenBank/DDBJ whole genome shotgun (WGS) entry which is preliminary data.</text>
</comment>
<dbReference type="EMBL" id="WNKV01000025">
    <property type="protein sequence ID" value="MTW19158.1"/>
    <property type="molecule type" value="Genomic_DNA"/>
</dbReference>
<evidence type="ECO:0000256" key="2">
    <source>
        <dbReference type="ARBA" id="ARBA00022722"/>
    </source>
</evidence>
<dbReference type="AlphaFoldDB" id="A0A9X5AVL1"/>
<dbReference type="Proteomes" id="UP000438991">
    <property type="component" value="Unassembled WGS sequence"/>
</dbReference>
<comment type="similarity">
    <text evidence="5">Belongs to the PINc/VapC protein family.</text>
</comment>
<dbReference type="Pfam" id="PF01850">
    <property type="entry name" value="PIN"/>
    <property type="match status" value="1"/>
</dbReference>
<sequence length="147" mass="15874">MTIYLDASVLVSLFVRDRNSARAEVILRTTAPVLVVSDFAAAEFSSAVARRVRTADLTVQAARDAFVNFDGWTARSARRVETVAADVAQATSFVRRLDLPLRAPGALNIAITQRIGARLMTFDVGMEAAARTLNIPLLEQDTAGRPG</sequence>
<accession>A0A9X5AVL1</accession>
<dbReference type="SUPFAM" id="SSF88723">
    <property type="entry name" value="PIN domain-like"/>
    <property type="match status" value="1"/>
</dbReference>
<dbReference type="GO" id="GO:0090729">
    <property type="term" value="F:toxin activity"/>
    <property type="evidence" value="ECO:0007669"/>
    <property type="project" value="UniProtKB-KW"/>
</dbReference>
<keyword evidence="3 5" id="KW-0479">Metal-binding</keyword>
<dbReference type="GO" id="GO:0004540">
    <property type="term" value="F:RNA nuclease activity"/>
    <property type="evidence" value="ECO:0007669"/>
    <property type="project" value="InterPro"/>
</dbReference>
<evidence type="ECO:0000313" key="7">
    <source>
        <dbReference type="EMBL" id="MTW19158.1"/>
    </source>
</evidence>
<comment type="cofactor">
    <cofactor evidence="5">
        <name>Mg(2+)</name>
        <dbReference type="ChEBI" id="CHEBI:18420"/>
    </cofactor>
</comment>
<dbReference type="GO" id="GO:0000287">
    <property type="term" value="F:magnesium ion binding"/>
    <property type="evidence" value="ECO:0007669"/>
    <property type="project" value="UniProtKB-UniRule"/>
</dbReference>
<evidence type="ECO:0000256" key="1">
    <source>
        <dbReference type="ARBA" id="ARBA00022649"/>
    </source>
</evidence>
<keyword evidence="2 5" id="KW-0540">Nuclease</keyword>
<gene>
    <name evidence="5" type="primary">vapC</name>
    <name evidence="7" type="ORF">GJ689_23455</name>
</gene>
<feature type="domain" description="PIN" evidence="6">
    <location>
        <begin position="3"/>
        <end position="130"/>
    </location>
</feature>